<dbReference type="EMBL" id="MU004234">
    <property type="protein sequence ID" value="KAF2670131.1"/>
    <property type="molecule type" value="Genomic_DNA"/>
</dbReference>
<keyword evidence="2" id="KW-1133">Transmembrane helix</keyword>
<evidence type="ECO:0000313" key="3">
    <source>
        <dbReference type="EMBL" id="KAF2670131.1"/>
    </source>
</evidence>
<feature type="compositionally biased region" description="Acidic residues" evidence="1">
    <location>
        <begin position="79"/>
        <end position="90"/>
    </location>
</feature>
<name>A0A6A6UEZ0_9PEZI</name>
<dbReference type="Proteomes" id="UP000799302">
    <property type="component" value="Unassembled WGS sequence"/>
</dbReference>
<accession>A0A6A6UEZ0</accession>
<evidence type="ECO:0000256" key="1">
    <source>
        <dbReference type="SAM" id="MobiDB-lite"/>
    </source>
</evidence>
<evidence type="ECO:0000256" key="2">
    <source>
        <dbReference type="SAM" id="Phobius"/>
    </source>
</evidence>
<gene>
    <name evidence="3" type="ORF">BT63DRAFT_230599</name>
</gene>
<organism evidence="3 4">
    <name type="scientific">Microthyrium microscopicum</name>
    <dbReference type="NCBI Taxonomy" id="703497"/>
    <lineage>
        <taxon>Eukaryota</taxon>
        <taxon>Fungi</taxon>
        <taxon>Dikarya</taxon>
        <taxon>Ascomycota</taxon>
        <taxon>Pezizomycotina</taxon>
        <taxon>Dothideomycetes</taxon>
        <taxon>Dothideomycetes incertae sedis</taxon>
        <taxon>Microthyriales</taxon>
        <taxon>Microthyriaceae</taxon>
        <taxon>Microthyrium</taxon>
    </lineage>
</organism>
<proteinExistence type="predicted"/>
<keyword evidence="4" id="KW-1185">Reference proteome</keyword>
<dbReference type="AlphaFoldDB" id="A0A6A6UEZ0"/>
<protein>
    <submittedName>
        <fullName evidence="3">Uncharacterized protein</fullName>
    </submittedName>
</protein>
<keyword evidence="2" id="KW-0812">Transmembrane</keyword>
<feature type="transmembrane region" description="Helical" evidence="2">
    <location>
        <begin position="26"/>
        <end position="46"/>
    </location>
</feature>
<feature type="compositionally biased region" description="Pro residues" evidence="1">
    <location>
        <begin position="113"/>
        <end position="125"/>
    </location>
</feature>
<feature type="region of interest" description="Disordered" evidence="1">
    <location>
        <begin position="1"/>
        <end position="25"/>
    </location>
</feature>
<sequence length="125" mass="14198">MNPPARRLQVRKSDDLSAEPADNDPVGRLLAAGAAVICCYLLYRLAKGFWRNYNRPGRSRSSRRKFYGRKDVRYSVLEGNEESFEDEDEGYHDSEDGSLPPLPKVNLNRPLPDKPLPPLPQREGT</sequence>
<evidence type="ECO:0000313" key="4">
    <source>
        <dbReference type="Proteomes" id="UP000799302"/>
    </source>
</evidence>
<feature type="region of interest" description="Disordered" evidence="1">
    <location>
        <begin position="78"/>
        <end position="125"/>
    </location>
</feature>
<keyword evidence="2" id="KW-0472">Membrane</keyword>
<reference evidence="3" key="1">
    <citation type="journal article" date="2020" name="Stud. Mycol.">
        <title>101 Dothideomycetes genomes: a test case for predicting lifestyles and emergence of pathogens.</title>
        <authorList>
            <person name="Haridas S."/>
            <person name="Albert R."/>
            <person name="Binder M."/>
            <person name="Bloem J."/>
            <person name="Labutti K."/>
            <person name="Salamov A."/>
            <person name="Andreopoulos B."/>
            <person name="Baker S."/>
            <person name="Barry K."/>
            <person name="Bills G."/>
            <person name="Bluhm B."/>
            <person name="Cannon C."/>
            <person name="Castanera R."/>
            <person name="Culley D."/>
            <person name="Daum C."/>
            <person name="Ezra D."/>
            <person name="Gonzalez J."/>
            <person name="Henrissat B."/>
            <person name="Kuo A."/>
            <person name="Liang C."/>
            <person name="Lipzen A."/>
            <person name="Lutzoni F."/>
            <person name="Magnuson J."/>
            <person name="Mondo S."/>
            <person name="Nolan M."/>
            <person name="Ohm R."/>
            <person name="Pangilinan J."/>
            <person name="Park H.-J."/>
            <person name="Ramirez L."/>
            <person name="Alfaro M."/>
            <person name="Sun H."/>
            <person name="Tritt A."/>
            <person name="Yoshinaga Y."/>
            <person name="Zwiers L.-H."/>
            <person name="Turgeon B."/>
            <person name="Goodwin S."/>
            <person name="Spatafora J."/>
            <person name="Crous P."/>
            <person name="Grigoriev I."/>
        </authorList>
    </citation>
    <scope>NUCLEOTIDE SEQUENCE</scope>
    <source>
        <strain evidence="3">CBS 115976</strain>
    </source>
</reference>